<reference evidence="1" key="1">
    <citation type="submission" date="2014-09" db="EMBL/GenBank/DDBJ databases">
        <authorList>
            <person name="Magalhaes I.L.F."/>
            <person name="Oliveira U."/>
            <person name="Santos F.R."/>
            <person name="Vidigal T.H.D.A."/>
            <person name="Brescovit A.D."/>
            <person name="Santos A.J."/>
        </authorList>
    </citation>
    <scope>NUCLEOTIDE SEQUENCE</scope>
    <source>
        <tissue evidence="1">Shoot tissue taken approximately 20 cm above the soil surface</tissue>
    </source>
</reference>
<organism evidence="1">
    <name type="scientific">Arundo donax</name>
    <name type="common">Giant reed</name>
    <name type="synonym">Donax arundinaceus</name>
    <dbReference type="NCBI Taxonomy" id="35708"/>
    <lineage>
        <taxon>Eukaryota</taxon>
        <taxon>Viridiplantae</taxon>
        <taxon>Streptophyta</taxon>
        <taxon>Embryophyta</taxon>
        <taxon>Tracheophyta</taxon>
        <taxon>Spermatophyta</taxon>
        <taxon>Magnoliopsida</taxon>
        <taxon>Liliopsida</taxon>
        <taxon>Poales</taxon>
        <taxon>Poaceae</taxon>
        <taxon>PACMAD clade</taxon>
        <taxon>Arundinoideae</taxon>
        <taxon>Arundineae</taxon>
        <taxon>Arundo</taxon>
    </lineage>
</organism>
<dbReference type="EMBL" id="GBRH01248412">
    <property type="protein sequence ID" value="JAD49483.1"/>
    <property type="molecule type" value="Transcribed_RNA"/>
</dbReference>
<dbReference type="AlphaFoldDB" id="A0A0A9AHZ7"/>
<evidence type="ECO:0000313" key="1">
    <source>
        <dbReference type="EMBL" id="JAD49483.1"/>
    </source>
</evidence>
<accession>A0A0A9AHZ7</accession>
<reference evidence="1" key="2">
    <citation type="journal article" date="2015" name="Data Brief">
        <title>Shoot transcriptome of the giant reed, Arundo donax.</title>
        <authorList>
            <person name="Barrero R.A."/>
            <person name="Guerrero F.D."/>
            <person name="Moolhuijzen P."/>
            <person name="Goolsby J.A."/>
            <person name="Tidwell J."/>
            <person name="Bellgard S.E."/>
            <person name="Bellgard M.I."/>
        </authorList>
    </citation>
    <scope>NUCLEOTIDE SEQUENCE</scope>
    <source>
        <tissue evidence="1">Shoot tissue taken approximately 20 cm above the soil surface</tissue>
    </source>
</reference>
<proteinExistence type="predicted"/>
<name>A0A0A9AHZ7_ARUDO</name>
<protein>
    <submittedName>
        <fullName evidence="1">Uncharacterized protein</fullName>
    </submittedName>
</protein>
<sequence>MPIHSFMLKLIIQIDYIRDSKSFTGEASSRSPIWLETRGGFKPM</sequence>